<dbReference type="AlphaFoldDB" id="A0A4Q5LRP4"/>
<feature type="signal peptide" evidence="2">
    <location>
        <begin position="1"/>
        <end position="34"/>
    </location>
</feature>
<dbReference type="Proteomes" id="UP000293331">
    <property type="component" value="Unassembled WGS sequence"/>
</dbReference>
<keyword evidence="4" id="KW-1185">Reference proteome</keyword>
<keyword evidence="2" id="KW-0732">Signal</keyword>
<feature type="region of interest" description="Disordered" evidence="1">
    <location>
        <begin position="323"/>
        <end position="360"/>
    </location>
</feature>
<evidence type="ECO:0000256" key="1">
    <source>
        <dbReference type="SAM" id="MobiDB-lite"/>
    </source>
</evidence>
<organism evidence="3 4">
    <name type="scientific">Mucilaginibacter terrigena</name>
    <dbReference type="NCBI Taxonomy" id="2492395"/>
    <lineage>
        <taxon>Bacteria</taxon>
        <taxon>Pseudomonadati</taxon>
        <taxon>Bacteroidota</taxon>
        <taxon>Sphingobacteriia</taxon>
        <taxon>Sphingobacteriales</taxon>
        <taxon>Sphingobacteriaceae</taxon>
        <taxon>Mucilaginibacter</taxon>
    </lineage>
</organism>
<dbReference type="InterPro" id="IPR041662">
    <property type="entry name" value="SusD-like_2"/>
</dbReference>
<dbReference type="EMBL" id="SEWG01000001">
    <property type="protein sequence ID" value="RYU92124.1"/>
    <property type="molecule type" value="Genomic_DNA"/>
</dbReference>
<reference evidence="3 4" key="1">
    <citation type="submission" date="2019-02" db="EMBL/GenBank/DDBJ databases">
        <title>Bacterial novel species Mucilaginibacter sp. 17JY9-4 isolated from soil.</title>
        <authorList>
            <person name="Jung H.-Y."/>
        </authorList>
    </citation>
    <scope>NUCLEOTIDE SEQUENCE [LARGE SCALE GENOMIC DNA]</scope>
    <source>
        <strain evidence="3 4">17JY9-4</strain>
    </source>
</reference>
<accession>A0A4Q5LRP4</accession>
<gene>
    <name evidence="3" type="ORF">EWM62_01390</name>
</gene>
<evidence type="ECO:0000313" key="4">
    <source>
        <dbReference type="Proteomes" id="UP000293331"/>
    </source>
</evidence>
<name>A0A4Q5LRP4_9SPHI</name>
<dbReference type="OrthoDB" id="9766256at2"/>
<dbReference type="SUPFAM" id="SSF48452">
    <property type="entry name" value="TPR-like"/>
    <property type="match status" value="1"/>
</dbReference>
<proteinExistence type="predicted"/>
<protein>
    <submittedName>
        <fullName evidence="3">SusD/RagB family nutrient-binding outer membrane lipoprotein</fullName>
    </submittedName>
</protein>
<dbReference type="Gene3D" id="1.25.40.390">
    <property type="match status" value="1"/>
</dbReference>
<feature type="region of interest" description="Disordered" evidence="1">
    <location>
        <begin position="262"/>
        <end position="284"/>
    </location>
</feature>
<dbReference type="Pfam" id="PF12771">
    <property type="entry name" value="SusD-like_2"/>
    <property type="match status" value="1"/>
</dbReference>
<sequence>MQNFNGMTLIAKKMKPTLNIICCMLLLLMLTACDKNFEKINTDPTQLSQGTIKFEYVFTSAQLDANGNPDGYANGIFQSNLAYASTMMQHLSSTNPAWYGDKYIYNANYNGVYWTTFYSTGIKNVIDVIENTRDKPEKANLYNIARILKVWYFQQMTDLYGDIPYSEAGLGFSKGITNPRYDTQEAIYADLLNELQDAASKLNPDDAANTLGSADLFYEGNTDKWKKFAYSEMLRIAMRMSKVAPDKASDWAKKAVAGGVMQSNDDNALTPHEDQSTRPVSNPVGLELHSREPNGYRLSLTFVNFLKTNNDPRLRYIGTVIEDPTNTDDLGNDDPDAQLGQPNGYDRTEGAKDISNAPNWPGDQNMYSVVNRTTFSRESAPTFILTYAETALLQAEAAQRGWITGSAATFYNNGVHAAIMQLNQTGANISDGDASNYVSAHPLVSATALQQINEQYWVATFSDWLETWANWRRSGFPVLTPVNYQGNSTNGTIPRRFVYPLDEASVNPANYSTAAGRITGGDKLTSRVWWDKE</sequence>
<keyword evidence="3" id="KW-0449">Lipoprotein</keyword>
<comment type="caution">
    <text evidence="3">The sequence shown here is derived from an EMBL/GenBank/DDBJ whole genome shotgun (WGS) entry which is preliminary data.</text>
</comment>
<evidence type="ECO:0000313" key="3">
    <source>
        <dbReference type="EMBL" id="RYU92124.1"/>
    </source>
</evidence>
<feature type="chain" id="PRO_5020247993" evidence="2">
    <location>
        <begin position="35"/>
        <end position="533"/>
    </location>
</feature>
<evidence type="ECO:0000256" key="2">
    <source>
        <dbReference type="SAM" id="SignalP"/>
    </source>
</evidence>
<dbReference type="InterPro" id="IPR011990">
    <property type="entry name" value="TPR-like_helical_dom_sf"/>
</dbReference>